<evidence type="ECO:0000256" key="2">
    <source>
        <dbReference type="ARBA" id="ARBA00009810"/>
    </source>
</evidence>
<organism evidence="14 15">
    <name type="scientific">Zoogloea dura</name>
    <dbReference type="NCBI Taxonomy" id="2728840"/>
    <lineage>
        <taxon>Bacteria</taxon>
        <taxon>Pseudomonadati</taxon>
        <taxon>Pseudomonadota</taxon>
        <taxon>Betaproteobacteria</taxon>
        <taxon>Rhodocyclales</taxon>
        <taxon>Zoogloeaceae</taxon>
        <taxon>Zoogloea</taxon>
    </lineage>
</organism>
<evidence type="ECO:0000259" key="12">
    <source>
        <dbReference type="Pfam" id="PF00593"/>
    </source>
</evidence>
<gene>
    <name evidence="14" type="ORF">HHL15_10855</name>
</gene>
<evidence type="ECO:0000256" key="11">
    <source>
        <dbReference type="RuleBase" id="RU003357"/>
    </source>
</evidence>
<keyword evidence="8 14" id="KW-0675">Receptor</keyword>
<comment type="subcellular location">
    <subcellularLocation>
        <location evidence="1 10">Cell outer membrane</location>
        <topology evidence="1 10">Multi-pass membrane protein</topology>
    </subcellularLocation>
</comment>
<dbReference type="Pfam" id="PF07715">
    <property type="entry name" value="Plug"/>
    <property type="match status" value="1"/>
</dbReference>
<dbReference type="GO" id="GO:0009279">
    <property type="term" value="C:cell outer membrane"/>
    <property type="evidence" value="ECO:0007669"/>
    <property type="project" value="UniProtKB-SubCell"/>
</dbReference>
<evidence type="ECO:0000313" key="14">
    <source>
        <dbReference type="EMBL" id="NML26240.1"/>
    </source>
</evidence>
<dbReference type="GO" id="GO:0044718">
    <property type="term" value="P:siderophore transmembrane transport"/>
    <property type="evidence" value="ECO:0007669"/>
    <property type="project" value="TreeGrafter"/>
</dbReference>
<dbReference type="Proteomes" id="UP000580043">
    <property type="component" value="Unassembled WGS sequence"/>
</dbReference>
<dbReference type="Gene3D" id="2.40.170.20">
    <property type="entry name" value="TonB-dependent receptor, beta-barrel domain"/>
    <property type="match status" value="1"/>
</dbReference>
<dbReference type="InterPro" id="IPR037066">
    <property type="entry name" value="Plug_dom_sf"/>
</dbReference>
<evidence type="ECO:0000256" key="9">
    <source>
        <dbReference type="ARBA" id="ARBA00023237"/>
    </source>
</evidence>
<evidence type="ECO:0000256" key="1">
    <source>
        <dbReference type="ARBA" id="ARBA00004571"/>
    </source>
</evidence>
<evidence type="ECO:0000256" key="8">
    <source>
        <dbReference type="ARBA" id="ARBA00023170"/>
    </source>
</evidence>
<keyword evidence="5 10" id="KW-0812">Transmembrane</keyword>
<dbReference type="SUPFAM" id="SSF56935">
    <property type="entry name" value="Porins"/>
    <property type="match status" value="1"/>
</dbReference>
<comment type="caution">
    <text evidence="14">The sequence shown here is derived from an EMBL/GenBank/DDBJ whole genome shotgun (WGS) entry which is preliminary data.</text>
</comment>
<dbReference type="PANTHER" id="PTHR30069:SF49">
    <property type="entry name" value="OUTER MEMBRANE PROTEIN C"/>
    <property type="match status" value="1"/>
</dbReference>
<evidence type="ECO:0000256" key="5">
    <source>
        <dbReference type="ARBA" id="ARBA00022692"/>
    </source>
</evidence>
<keyword evidence="6 11" id="KW-0798">TonB box</keyword>
<feature type="domain" description="TonB-dependent receptor-like beta-barrel" evidence="12">
    <location>
        <begin position="236"/>
        <end position="682"/>
    </location>
</feature>
<dbReference type="EMBL" id="JABBGA010000007">
    <property type="protein sequence ID" value="NML26240.1"/>
    <property type="molecule type" value="Genomic_DNA"/>
</dbReference>
<keyword evidence="3 10" id="KW-0813">Transport</keyword>
<evidence type="ECO:0000256" key="6">
    <source>
        <dbReference type="ARBA" id="ARBA00023077"/>
    </source>
</evidence>
<dbReference type="InterPro" id="IPR039426">
    <property type="entry name" value="TonB-dep_rcpt-like"/>
</dbReference>
<dbReference type="InterPro" id="IPR012910">
    <property type="entry name" value="Plug_dom"/>
</dbReference>
<proteinExistence type="inferred from homology"/>
<dbReference type="PANTHER" id="PTHR30069">
    <property type="entry name" value="TONB-DEPENDENT OUTER MEMBRANE RECEPTOR"/>
    <property type="match status" value="1"/>
</dbReference>
<reference evidence="14 15" key="1">
    <citation type="submission" date="2020-04" db="EMBL/GenBank/DDBJ databases">
        <title>Zoogloea sp. G-4-1-14 isolated from soil.</title>
        <authorList>
            <person name="Dahal R.H."/>
        </authorList>
    </citation>
    <scope>NUCLEOTIDE SEQUENCE [LARGE SCALE GENOMIC DNA]</scope>
    <source>
        <strain evidence="14 15">G-4-1-14</strain>
    </source>
</reference>
<dbReference type="Pfam" id="PF00593">
    <property type="entry name" value="TonB_dep_Rec_b-barrel"/>
    <property type="match status" value="1"/>
</dbReference>
<evidence type="ECO:0000256" key="3">
    <source>
        <dbReference type="ARBA" id="ARBA00022448"/>
    </source>
</evidence>
<name>A0A848G4Y1_9RHOO</name>
<dbReference type="GO" id="GO:0015344">
    <property type="term" value="F:siderophore uptake transmembrane transporter activity"/>
    <property type="evidence" value="ECO:0007669"/>
    <property type="project" value="TreeGrafter"/>
</dbReference>
<keyword evidence="9 10" id="KW-0998">Cell outer membrane</keyword>
<feature type="domain" description="TonB-dependent receptor plug" evidence="13">
    <location>
        <begin position="54"/>
        <end position="140"/>
    </location>
</feature>
<evidence type="ECO:0000256" key="4">
    <source>
        <dbReference type="ARBA" id="ARBA00022452"/>
    </source>
</evidence>
<keyword evidence="4 10" id="KW-1134">Transmembrane beta strand</keyword>
<dbReference type="InterPro" id="IPR036942">
    <property type="entry name" value="Beta-barrel_TonB_sf"/>
</dbReference>
<evidence type="ECO:0000256" key="10">
    <source>
        <dbReference type="PROSITE-ProRule" id="PRU01360"/>
    </source>
</evidence>
<protein>
    <submittedName>
        <fullName evidence="14">TonB-dependent receptor</fullName>
    </submittedName>
</protein>
<comment type="similarity">
    <text evidence="2 10 11">Belongs to the TonB-dependent receptor family.</text>
</comment>
<keyword evidence="7 10" id="KW-0472">Membrane</keyword>
<sequence length="730" mass="78985">MLAAAFPLLAAPAARAEEQAPELPDVAVTAPRIKPLPTASSPDRSRLAGLRATTADTAALLGELPGVALSSAGGVSSLPVIRGFADDRNRIQVDGMDLISACGNHMNPPLSYLDPSRLENIQVYSGATPVSLGGDSIGGTVVARSRSPRFAAPGEGPLSSGEAGVFYRSNGDAHGARISADWAGESLAARYTGSTAQARNYRSAKAFKAGTTATNSVSGPHWIAGDEVASTAYRTDNHALDLAFRHEQHQLGLEIATQHIPYQGFPNQHMDMTDNRSSRVNLGYQGRFGWGGIEGRLYHESTRHKMDFGDDKLYWYGAARNVAGMPMDTHGRNTGARLKVELMPNERDTLRLGADLQRYRLDDQWAPVANSMMMSPDTFWNIRNGRRDRNELFAEWEAAWSPRWLTLAGLRGGTVRTDAGSVQGYNSMAMMYGNDAARFNAAGRRVTDHNLDATLLARFTPDAGQTFEAGYSRKTRSPSLYERYTWSTNGMAVAMNNWVNDGNGYVGDVGLKPEVAHTLSLAADFHDAAEQAWAMRIAPYYSLVDDYINARCLGSCTPGRFNALKVANTDARLYGVDVSGHALLHASEGLGRLLGKAVVGYVKGKDTRSDDGLYNIMPLNARLMLEQQAGAWTHGIEGFFVAAKHAVSDVRNEIRTAGYGLLNLRSSYDQQRFRIDVGIENLFNKHYALPLGGAYIGQGSTMSLNGTGAPYGIAVPGMGRSLYAGLTVRF</sequence>
<evidence type="ECO:0000256" key="7">
    <source>
        <dbReference type="ARBA" id="ARBA00023136"/>
    </source>
</evidence>
<evidence type="ECO:0000313" key="15">
    <source>
        <dbReference type="Proteomes" id="UP000580043"/>
    </source>
</evidence>
<accession>A0A848G4Y1</accession>
<dbReference type="InterPro" id="IPR000531">
    <property type="entry name" value="Beta-barrel_TonB"/>
</dbReference>
<dbReference type="Gene3D" id="2.170.130.10">
    <property type="entry name" value="TonB-dependent receptor, plug domain"/>
    <property type="match status" value="1"/>
</dbReference>
<keyword evidence="15" id="KW-1185">Reference proteome</keyword>
<dbReference type="AlphaFoldDB" id="A0A848G4Y1"/>
<evidence type="ECO:0000259" key="13">
    <source>
        <dbReference type="Pfam" id="PF07715"/>
    </source>
</evidence>
<dbReference type="PROSITE" id="PS52016">
    <property type="entry name" value="TONB_DEPENDENT_REC_3"/>
    <property type="match status" value="1"/>
</dbReference>